<gene>
    <name evidence="3" type="ORF">AAE02nite_22130</name>
</gene>
<reference evidence="3 4" key="1">
    <citation type="submission" date="2019-07" db="EMBL/GenBank/DDBJ databases">
        <title>Whole genome shotgun sequence of Adhaeribacter aerolatus NBRC 106133.</title>
        <authorList>
            <person name="Hosoyama A."/>
            <person name="Uohara A."/>
            <person name="Ohji S."/>
            <person name="Ichikawa N."/>
        </authorList>
    </citation>
    <scope>NUCLEOTIDE SEQUENCE [LARGE SCALE GENOMIC DNA]</scope>
    <source>
        <strain evidence="3 4">NBRC 106133</strain>
    </source>
</reference>
<evidence type="ECO:0000259" key="2">
    <source>
        <dbReference type="Pfam" id="PF13546"/>
    </source>
</evidence>
<name>A0A512AXW4_9BACT</name>
<evidence type="ECO:0000313" key="4">
    <source>
        <dbReference type="Proteomes" id="UP000321532"/>
    </source>
</evidence>
<dbReference type="Pfam" id="PF13546">
    <property type="entry name" value="DDE_5"/>
    <property type="match status" value="1"/>
</dbReference>
<dbReference type="EMBL" id="BJYS01000015">
    <property type="protein sequence ID" value="GEO04549.1"/>
    <property type="molecule type" value="Genomic_DNA"/>
</dbReference>
<dbReference type="SUPFAM" id="SSF53098">
    <property type="entry name" value="Ribonuclease H-like"/>
    <property type="match status" value="1"/>
</dbReference>
<keyword evidence="4" id="KW-1185">Reference proteome</keyword>
<feature type="region of interest" description="Disordered" evidence="1">
    <location>
        <begin position="217"/>
        <end position="239"/>
    </location>
</feature>
<sequence length="239" mass="27747">MRGRQLTMPVNINLGLSQNNQKEIKGSIAAGGKSKMKTVIEHYCQYLLSTQINYTCTYFADHVAGLSHDSVHRFLRDEKLTPRLLWEKVKPLIVQSSYAYIIFDDTVLDKRHSRAMELVRRQYSGNAHGIIKGIGVVNCLYLDPINQQFWLIDYRIFDPQTDNKSKLDHVADMLQHLKYRGVLFQTVLMDSWYATTMLFKYLIKEGKTFCCPIKSNRKVDDSSGKEPYKPVDELQWSEK</sequence>
<comment type="caution">
    <text evidence="3">The sequence shown here is derived from an EMBL/GenBank/DDBJ whole genome shotgun (WGS) entry which is preliminary data.</text>
</comment>
<dbReference type="InterPro" id="IPR038721">
    <property type="entry name" value="IS701-like_DDE_dom"/>
</dbReference>
<dbReference type="Proteomes" id="UP000321532">
    <property type="component" value="Unassembled WGS sequence"/>
</dbReference>
<dbReference type="InterPro" id="IPR012337">
    <property type="entry name" value="RNaseH-like_sf"/>
</dbReference>
<dbReference type="AlphaFoldDB" id="A0A512AXW4"/>
<protein>
    <recommendedName>
        <fullName evidence="2">Transposase IS701-like DDE domain-containing protein</fullName>
    </recommendedName>
</protein>
<feature type="domain" description="Transposase IS701-like DDE" evidence="2">
    <location>
        <begin position="38"/>
        <end position="219"/>
    </location>
</feature>
<evidence type="ECO:0000313" key="3">
    <source>
        <dbReference type="EMBL" id="GEO04549.1"/>
    </source>
</evidence>
<accession>A0A512AXW4</accession>
<organism evidence="3 4">
    <name type="scientific">Adhaeribacter aerolatus</name>
    <dbReference type="NCBI Taxonomy" id="670289"/>
    <lineage>
        <taxon>Bacteria</taxon>
        <taxon>Pseudomonadati</taxon>
        <taxon>Bacteroidota</taxon>
        <taxon>Cytophagia</taxon>
        <taxon>Cytophagales</taxon>
        <taxon>Hymenobacteraceae</taxon>
        <taxon>Adhaeribacter</taxon>
    </lineage>
</organism>
<proteinExistence type="predicted"/>
<evidence type="ECO:0000256" key="1">
    <source>
        <dbReference type="SAM" id="MobiDB-lite"/>
    </source>
</evidence>